<reference evidence="2" key="1">
    <citation type="journal article" date="2014" name="Proc. Natl. Acad. Sci. U.S.A.">
        <title>Extensive sampling of basidiomycete genomes demonstrates inadequacy of the white-rot/brown-rot paradigm for wood decay fungi.</title>
        <authorList>
            <person name="Riley R."/>
            <person name="Salamov A.A."/>
            <person name="Brown D.W."/>
            <person name="Nagy L.G."/>
            <person name="Floudas D."/>
            <person name="Held B.W."/>
            <person name="Levasseur A."/>
            <person name="Lombard V."/>
            <person name="Morin E."/>
            <person name="Otillar R."/>
            <person name="Lindquist E.A."/>
            <person name="Sun H."/>
            <person name="LaButti K.M."/>
            <person name="Schmutz J."/>
            <person name="Jabbour D."/>
            <person name="Luo H."/>
            <person name="Baker S.E."/>
            <person name="Pisabarro A.G."/>
            <person name="Walton J.D."/>
            <person name="Blanchette R.A."/>
            <person name="Henrissat B."/>
            <person name="Martin F."/>
            <person name="Cullen D."/>
            <person name="Hibbett D.S."/>
            <person name="Grigoriev I.V."/>
        </authorList>
    </citation>
    <scope>NUCLEOTIDE SEQUENCE [LARGE SCALE GENOMIC DNA]</scope>
    <source>
        <strain evidence="2">MUCL 33604</strain>
    </source>
</reference>
<sequence length="128" mass="14024">MEGRNKGRKLSNSLKLDTGIFDEKYCHTPVPLSSHRRLARVTLLGGALLGTSLYLSAKSPLYADHDQQDPKWKIPNVSLGSLIRSYAIYSMCSIPALVDAGPAILKAFTSVPRLKQVTDVQLGQLCQL</sequence>
<accession>A0A067PRR0</accession>
<proteinExistence type="predicted"/>
<protein>
    <submittedName>
        <fullName evidence="1">Uncharacterized protein</fullName>
    </submittedName>
</protein>
<evidence type="ECO:0000313" key="1">
    <source>
        <dbReference type="EMBL" id="KDQ53016.1"/>
    </source>
</evidence>
<organism evidence="1 2">
    <name type="scientific">Jaapia argillacea MUCL 33604</name>
    <dbReference type="NCBI Taxonomy" id="933084"/>
    <lineage>
        <taxon>Eukaryota</taxon>
        <taxon>Fungi</taxon>
        <taxon>Dikarya</taxon>
        <taxon>Basidiomycota</taxon>
        <taxon>Agaricomycotina</taxon>
        <taxon>Agaricomycetes</taxon>
        <taxon>Agaricomycetidae</taxon>
        <taxon>Jaapiales</taxon>
        <taxon>Jaapiaceae</taxon>
        <taxon>Jaapia</taxon>
    </lineage>
</organism>
<gene>
    <name evidence="1" type="ORF">JAAARDRAFT_197801</name>
</gene>
<dbReference type="AlphaFoldDB" id="A0A067PRR0"/>
<keyword evidence="2" id="KW-1185">Reference proteome</keyword>
<evidence type="ECO:0000313" key="2">
    <source>
        <dbReference type="Proteomes" id="UP000027265"/>
    </source>
</evidence>
<dbReference type="HOGENOM" id="CLU_1959894_0_0_1"/>
<dbReference type="InParanoid" id="A0A067PRR0"/>
<dbReference type="Proteomes" id="UP000027265">
    <property type="component" value="Unassembled WGS sequence"/>
</dbReference>
<dbReference type="EMBL" id="KL197736">
    <property type="protein sequence ID" value="KDQ53016.1"/>
    <property type="molecule type" value="Genomic_DNA"/>
</dbReference>
<dbReference type="OrthoDB" id="5464at2759"/>
<dbReference type="STRING" id="933084.A0A067PRR0"/>
<name>A0A067PRR0_9AGAM</name>